<feature type="signal peptide" evidence="1">
    <location>
        <begin position="1"/>
        <end position="20"/>
    </location>
</feature>
<evidence type="ECO:0000313" key="3">
    <source>
        <dbReference type="EMBL" id="OXA89490.1"/>
    </source>
</evidence>
<keyword evidence="1" id="KW-0732">Signal</keyword>
<dbReference type="AlphaFoldDB" id="A0A086AB07"/>
<dbReference type="NCBIfam" id="NF046077">
    <property type="entry name" value="LPS_M949_RS01915"/>
    <property type="match status" value="1"/>
</dbReference>
<dbReference type="InterPro" id="IPR058148">
    <property type="entry name" value="M949_RS01915-like_dom"/>
</dbReference>
<reference evidence="2 4" key="1">
    <citation type="submission" date="2014-07" db="EMBL/GenBank/DDBJ databases">
        <title>Genome of Flavobacterium hydatis DSM 2063.</title>
        <authorList>
            <person name="Pipes S.E."/>
            <person name="Stropko S.J."/>
            <person name="Newman J.D."/>
        </authorList>
    </citation>
    <scope>NUCLEOTIDE SEQUENCE [LARGE SCALE GENOMIC DNA]</scope>
    <source>
        <strain evidence="2 4">DSM 2063</strain>
    </source>
</reference>
<gene>
    <name evidence="3" type="ORF">B0A62_20705</name>
    <name evidence="2" type="ORF">IW20_17535</name>
</gene>
<dbReference type="Proteomes" id="UP000198424">
    <property type="component" value="Unassembled WGS sequence"/>
</dbReference>
<reference evidence="3 5" key="2">
    <citation type="submission" date="2016-11" db="EMBL/GenBank/DDBJ databases">
        <title>Whole genomes of Flavobacteriaceae.</title>
        <authorList>
            <person name="Stine C."/>
            <person name="Li C."/>
            <person name="Tadesse D."/>
        </authorList>
    </citation>
    <scope>NUCLEOTIDE SEQUENCE [LARGE SCALE GENOMIC DNA]</scope>
    <source>
        <strain evidence="3 5">ATCC 29551</strain>
    </source>
</reference>
<dbReference type="EMBL" id="JPRM01000027">
    <property type="protein sequence ID" value="KFF13871.1"/>
    <property type="molecule type" value="Genomic_DNA"/>
</dbReference>
<proteinExistence type="predicted"/>
<dbReference type="EMBL" id="MUGY01000030">
    <property type="protein sequence ID" value="OXA89490.1"/>
    <property type="molecule type" value="Genomic_DNA"/>
</dbReference>
<dbReference type="OrthoDB" id="8750305at2"/>
<evidence type="ECO:0000256" key="1">
    <source>
        <dbReference type="SAM" id="SignalP"/>
    </source>
</evidence>
<evidence type="ECO:0000313" key="2">
    <source>
        <dbReference type="EMBL" id="KFF13871.1"/>
    </source>
</evidence>
<protein>
    <submittedName>
        <fullName evidence="2">Uncharacterized protein</fullName>
    </submittedName>
</protein>
<name>A0A086AB07_FLAHY</name>
<evidence type="ECO:0000313" key="5">
    <source>
        <dbReference type="Proteomes" id="UP000198424"/>
    </source>
</evidence>
<dbReference type="eggNOG" id="ENOG5032VE1">
    <property type="taxonomic scope" value="Bacteria"/>
</dbReference>
<keyword evidence="5" id="KW-1185">Reference proteome</keyword>
<organism evidence="2 4">
    <name type="scientific">Flavobacterium hydatis</name>
    <name type="common">Cytophaga aquatilis</name>
    <dbReference type="NCBI Taxonomy" id="991"/>
    <lineage>
        <taxon>Bacteria</taxon>
        <taxon>Pseudomonadati</taxon>
        <taxon>Bacteroidota</taxon>
        <taxon>Flavobacteriia</taxon>
        <taxon>Flavobacteriales</taxon>
        <taxon>Flavobacteriaceae</taxon>
        <taxon>Flavobacterium</taxon>
    </lineage>
</organism>
<dbReference type="RefSeq" id="WP_035624980.1">
    <property type="nucleotide sequence ID" value="NZ_JBEWQG010000026.1"/>
</dbReference>
<comment type="caution">
    <text evidence="2">The sequence shown here is derived from an EMBL/GenBank/DDBJ whole genome shotgun (WGS) entry which is preliminary data.</text>
</comment>
<evidence type="ECO:0000313" key="4">
    <source>
        <dbReference type="Proteomes" id="UP000028712"/>
    </source>
</evidence>
<feature type="chain" id="PRO_5001802575" evidence="1">
    <location>
        <begin position="21"/>
        <end position="206"/>
    </location>
</feature>
<sequence>MKNFILLLFFFYSTISFSQAVQSKILSQTEIIERDLDGGKFPIFKAYEYQDKGGVYELVLSENQKVVSDKDTLNTKIEAICYLNDHGGYIEKWKINDFVESAEVEETSIWFWTKYCSTQDLDDDGYIDPIIVYGTKTDIDNLRRIKIITLYKNKKYVIRAVECDLDYCRSFKKDKNWDLLPKKIKTYIDKLVVKIRKEQNVILSDG</sequence>
<dbReference type="Proteomes" id="UP000028712">
    <property type="component" value="Unassembled WGS sequence"/>
</dbReference>
<accession>A0A086AB07</accession>